<evidence type="ECO:0000313" key="6">
    <source>
        <dbReference type="Proteomes" id="UP000248703"/>
    </source>
</evidence>
<dbReference type="Proteomes" id="UP000248703">
    <property type="component" value="Unassembled WGS sequence"/>
</dbReference>
<dbReference type="RefSeq" id="WP_111659281.1">
    <property type="nucleotide sequence ID" value="NZ_QLLO01000002.1"/>
</dbReference>
<keyword evidence="5" id="KW-0456">Lyase</keyword>
<comment type="caution">
    <text evidence="5">The sequence shown here is derived from an EMBL/GenBank/DDBJ whole genome shotgun (WGS) entry which is preliminary data.</text>
</comment>
<dbReference type="GO" id="GO:0030170">
    <property type="term" value="F:pyridoxal phosphate binding"/>
    <property type="evidence" value="ECO:0007669"/>
    <property type="project" value="InterPro"/>
</dbReference>
<dbReference type="GO" id="GO:0019346">
    <property type="term" value="P:transsulfuration"/>
    <property type="evidence" value="ECO:0007669"/>
    <property type="project" value="InterPro"/>
</dbReference>
<reference evidence="5 6" key="1">
    <citation type="submission" date="2018-06" db="EMBL/GenBank/DDBJ databases">
        <title>Genomic Encyclopedia of Archaeal and Bacterial Type Strains, Phase II (KMG-II): from individual species to whole genera.</title>
        <authorList>
            <person name="Goeker M."/>
        </authorList>
    </citation>
    <scope>NUCLEOTIDE SEQUENCE [LARGE SCALE GENOMIC DNA]</scope>
    <source>
        <strain evidence="5 6">DSM 24464</strain>
    </source>
</reference>
<feature type="modified residue" description="N6-(pyridoxal phosphate)lysine" evidence="3">
    <location>
        <position position="204"/>
    </location>
</feature>
<dbReference type="InterPro" id="IPR015421">
    <property type="entry name" value="PyrdxlP-dep_Trfase_major"/>
</dbReference>
<evidence type="ECO:0000256" key="4">
    <source>
        <dbReference type="RuleBase" id="RU362118"/>
    </source>
</evidence>
<evidence type="ECO:0000313" key="5">
    <source>
        <dbReference type="EMBL" id="RAJ17177.1"/>
    </source>
</evidence>
<dbReference type="PANTHER" id="PTHR11808">
    <property type="entry name" value="TRANS-SULFURATION ENZYME FAMILY MEMBER"/>
    <property type="match status" value="1"/>
</dbReference>
<dbReference type="AlphaFoldDB" id="A0A327RU45"/>
<dbReference type="InterPro" id="IPR000277">
    <property type="entry name" value="Cys/Met-Metab_PyrdxlP-dep_enz"/>
</dbReference>
<dbReference type="GO" id="GO:0016846">
    <property type="term" value="F:carbon-sulfur lyase activity"/>
    <property type="evidence" value="ECO:0007669"/>
    <property type="project" value="TreeGrafter"/>
</dbReference>
<sequence length="399" mass="43240">MAFKPANNIQDLQYFGEFGGVNPSISDSSTYTFLSAKTMFDTFEGNADGCYLYSRHSTPSNLYLGEALAAMEGTETANVTASGMGAITPVLMQLCGAGEHIVSSRTIYGGTYAFLKNFTPRFGIDTSFVDITKLELVEAAITPKTKVLYCESVSNPLLEVADIAGLAKLAKKHHLKLVVDNTFSPLSISPAELGADVVIHSLTKFINGSSDTVGGVICGTQEFINDLRNVNDGACMLLGSTMDSLRAASILKNLRTLHIRMQQHSKNGQFLAEKFEALGLKTVYPGLASHPSHDLFKSMMNKQYGFGGMLTIDVGSIEKANALMELMQEKNLGYLAVSLGFYKTLFSAPGSSTSSEIPEDEQKEMGLSDGLIRFSIGLDADIERTYQMMKACMEELHVI</sequence>
<dbReference type="FunFam" id="3.40.640.10:FF:000046">
    <property type="entry name" value="Cystathionine gamma-lyase"/>
    <property type="match status" value="1"/>
</dbReference>
<dbReference type="CDD" id="cd00614">
    <property type="entry name" value="CGS_like"/>
    <property type="match status" value="1"/>
</dbReference>
<dbReference type="Gene3D" id="3.90.1150.10">
    <property type="entry name" value="Aspartate Aminotransferase, domain 1"/>
    <property type="match status" value="1"/>
</dbReference>
<keyword evidence="2 3" id="KW-0663">Pyridoxal phosphate</keyword>
<protein>
    <submittedName>
        <fullName evidence="5">Methionine-gamma-lyase</fullName>
    </submittedName>
</protein>
<evidence type="ECO:0000256" key="2">
    <source>
        <dbReference type="ARBA" id="ARBA00022898"/>
    </source>
</evidence>
<keyword evidence="6" id="KW-1185">Reference proteome</keyword>
<comment type="similarity">
    <text evidence="4">Belongs to the trans-sulfuration enzymes family.</text>
</comment>
<gene>
    <name evidence="5" type="ORF">LY08_00958</name>
</gene>
<dbReference type="InterPro" id="IPR015424">
    <property type="entry name" value="PyrdxlP-dep_Trfase"/>
</dbReference>
<dbReference type="PIRSF" id="PIRSF001434">
    <property type="entry name" value="CGS"/>
    <property type="match status" value="1"/>
</dbReference>
<evidence type="ECO:0000256" key="3">
    <source>
        <dbReference type="PIRSR" id="PIRSR001434-2"/>
    </source>
</evidence>
<dbReference type="InterPro" id="IPR015422">
    <property type="entry name" value="PyrdxlP-dep_Trfase_small"/>
</dbReference>
<accession>A0A327RU45</accession>
<dbReference type="PANTHER" id="PTHR11808:SF80">
    <property type="entry name" value="CYSTATHIONINE GAMMA-LYASE"/>
    <property type="match status" value="1"/>
</dbReference>
<organism evidence="5 6">
    <name type="scientific">Olleya aquimaris</name>
    <dbReference type="NCBI Taxonomy" id="639310"/>
    <lineage>
        <taxon>Bacteria</taxon>
        <taxon>Pseudomonadati</taxon>
        <taxon>Bacteroidota</taxon>
        <taxon>Flavobacteriia</taxon>
        <taxon>Flavobacteriales</taxon>
        <taxon>Flavobacteriaceae</taxon>
    </lineage>
</organism>
<dbReference type="Pfam" id="PF01053">
    <property type="entry name" value="Cys_Met_Meta_PP"/>
    <property type="match status" value="1"/>
</dbReference>
<name>A0A327RU45_9FLAO</name>
<dbReference type="SUPFAM" id="SSF53383">
    <property type="entry name" value="PLP-dependent transferases"/>
    <property type="match status" value="1"/>
</dbReference>
<evidence type="ECO:0000256" key="1">
    <source>
        <dbReference type="ARBA" id="ARBA00001933"/>
    </source>
</evidence>
<dbReference type="GO" id="GO:0005737">
    <property type="term" value="C:cytoplasm"/>
    <property type="evidence" value="ECO:0007669"/>
    <property type="project" value="TreeGrafter"/>
</dbReference>
<dbReference type="EMBL" id="QLLO01000002">
    <property type="protein sequence ID" value="RAJ17177.1"/>
    <property type="molecule type" value="Genomic_DNA"/>
</dbReference>
<dbReference type="OrthoDB" id="9803729at2"/>
<comment type="cofactor">
    <cofactor evidence="1 4">
        <name>pyridoxal 5'-phosphate</name>
        <dbReference type="ChEBI" id="CHEBI:597326"/>
    </cofactor>
</comment>
<dbReference type="Gene3D" id="3.40.640.10">
    <property type="entry name" value="Type I PLP-dependent aspartate aminotransferase-like (Major domain)"/>
    <property type="match status" value="1"/>
</dbReference>
<proteinExistence type="inferred from homology"/>